<protein>
    <recommendedName>
        <fullName evidence="6 10">Riboflavin synthase</fullName>
        <ecNumber evidence="5 10">2.5.1.9</ecNumber>
    </recommendedName>
</protein>
<dbReference type="Pfam" id="PF00677">
    <property type="entry name" value="Lum_binding"/>
    <property type="match status" value="2"/>
</dbReference>
<dbReference type="SUPFAM" id="SSF63380">
    <property type="entry name" value="Riboflavin synthase domain-like"/>
    <property type="match status" value="2"/>
</dbReference>
<dbReference type="EMBL" id="ABVL01000030">
    <property type="protein sequence ID" value="EDY16624.1"/>
    <property type="molecule type" value="Genomic_DNA"/>
</dbReference>
<dbReference type="PANTHER" id="PTHR21098:SF0">
    <property type="entry name" value="RIBOFLAVIN SYNTHASE"/>
    <property type="match status" value="1"/>
</dbReference>
<dbReference type="InterPro" id="IPR001783">
    <property type="entry name" value="Lumazine-bd"/>
</dbReference>
<comment type="pathway">
    <text evidence="3">Cofactor biosynthesis; riboflavin biosynthesis; riboflavin from 2-hydroxy-3-oxobutyl phosphate and 5-amino-6-(D-ribitylamino)uracil: step 2/2.</text>
</comment>
<comment type="catalytic activity">
    <reaction evidence="1">
        <text>2 6,7-dimethyl-8-(1-D-ribityl)lumazine + H(+) = 5-amino-6-(D-ribitylamino)uracil + riboflavin</text>
        <dbReference type="Rhea" id="RHEA:20772"/>
        <dbReference type="ChEBI" id="CHEBI:15378"/>
        <dbReference type="ChEBI" id="CHEBI:15934"/>
        <dbReference type="ChEBI" id="CHEBI:57986"/>
        <dbReference type="ChEBI" id="CHEBI:58201"/>
        <dbReference type="EC" id="2.5.1.9"/>
    </reaction>
</comment>
<accession>B4DAG3</accession>
<feature type="domain" description="Lumazine-binding" evidence="12">
    <location>
        <begin position="97"/>
        <end position="193"/>
    </location>
</feature>
<evidence type="ECO:0000256" key="11">
    <source>
        <dbReference type="PROSITE-ProRule" id="PRU00524"/>
    </source>
</evidence>
<gene>
    <name evidence="13" type="ORF">CfE428DRAFT_5904</name>
</gene>
<dbReference type="AlphaFoldDB" id="B4DAG3"/>
<dbReference type="InterPro" id="IPR023366">
    <property type="entry name" value="ATP_synth_asu-like_sf"/>
</dbReference>
<proteinExistence type="predicted"/>
<dbReference type="STRING" id="497964.CfE428DRAFT_5904"/>
<organism evidence="13 14">
    <name type="scientific">Chthoniobacter flavus Ellin428</name>
    <dbReference type="NCBI Taxonomy" id="497964"/>
    <lineage>
        <taxon>Bacteria</taxon>
        <taxon>Pseudomonadati</taxon>
        <taxon>Verrucomicrobiota</taxon>
        <taxon>Spartobacteria</taxon>
        <taxon>Chthoniobacterales</taxon>
        <taxon>Chthoniobacteraceae</taxon>
        <taxon>Chthoniobacter</taxon>
    </lineage>
</organism>
<feature type="repeat" description="Lumazine-binding" evidence="11">
    <location>
        <begin position="1"/>
        <end position="96"/>
    </location>
</feature>
<evidence type="ECO:0000256" key="7">
    <source>
        <dbReference type="ARBA" id="ARBA00022619"/>
    </source>
</evidence>
<evidence type="ECO:0000256" key="6">
    <source>
        <dbReference type="ARBA" id="ARBA00013950"/>
    </source>
</evidence>
<dbReference type="PIRSF" id="PIRSF000498">
    <property type="entry name" value="Riboflavin_syn_A"/>
    <property type="match status" value="1"/>
</dbReference>
<dbReference type="EC" id="2.5.1.9" evidence="5 10"/>
<evidence type="ECO:0000256" key="1">
    <source>
        <dbReference type="ARBA" id="ARBA00000968"/>
    </source>
</evidence>
<dbReference type="GO" id="GO:0009231">
    <property type="term" value="P:riboflavin biosynthetic process"/>
    <property type="evidence" value="ECO:0007669"/>
    <property type="project" value="UniProtKB-KW"/>
</dbReference>
<dbReference type="FunFam" id="2.40.30.20:FF:000004">
    <property type="entry name" value="Riboflavin synthase, alpha subunit"/>
    <property type="match status" value="1"/>
</dbReference>
<keyword evidence="14" id="KW-1185">Reference proteome</keyword>
<keyword evidence="8" id="KW-0808">Transferase</keyword>
<dbReference type="eggNOG" id="COG0307">
    <property type="taxonomic scope" value="Bacteria"/>
</dbReference>
<keyword evidence="7" id="KW-0686">Riboflavin biosynthesis</keyword>
<dbReference type="Gene3D" id="2.40.30.20">
    <property type="match status" value="2"/>
</dbReference>
<dbReference type="CDD" id="cd00402">
    <property type="entry name" value="Riboflavin_synthase_like"/>
    <property type="match status" value="1"/>
</dbReference>
<evidence type="ECO:0000259" key="12">
    <source>
        <dbReference type="PROSITE" id="PS51177"/>
    </source>
</evidence>
<dbReference type="InParanoid" id="B4DAG3"/>
<dbReference type="FunCoup" id="B4DAG3">
    <property type="interactions" value="544"/>
</dbReference>
<dbReference type="GO" id="GO:0004746">
    <property type="term" value="F:riboflavin synthase activity"/>
    <property type="evidence" value="ECO:0007669"/>
    <property type="project" value="UniProtKB-UniRule"/>
</dbReference>
<evidence type="ECO:0000256" key="4">
    <source>
        <dbReference type="ARBA" id="ARBA00011233"/>
    </source>
</evidence>
<comment type="subunit">
    <text evidence="4">Homotrimer.</text>
</comment>
<comment type="function">
    <text evidence="2">Catalyzes the dismutation of two molecules of 6,7-dimethyl-8-ribityllumazine, resulting in the formation of riboflavin and 5-amino-6-(D-ribitylamino)uracil.</text>
</comment>
<evidence type="ECO:0000256" key="8">
    <source>
        <dbReference type="ARBA" id="ARBA00022679"/>
    </source>
</evidence>
<feature type="repeat" description="Lumazine-binding" evidence="11">
    <location>
        <begin position="97"/>
        <end position="193"/>
    </location>
</feature>
<dbReference type="PROSITE" id="PS51177">
    <property type="entry name" value="LUMAZINE_BIND"/>
    <property type="match status" value="2"/>
</dbReference>
<evidence type="ECO:0000313" key="13">
    <source>
        <dbReference type="EMBL" id="EDY16624.1"/>
    </source>
</evidence>
<sequence>MFTGLVEETGELLALARSAEGARLTVRAPLVTGDVHLGDSVAVNGCCLTVTAHEGQTLAFDLLEETLARTNLGALTPGAPVNLERALAAHARLGGHFVQGHVDTTSRVLAFEQVKADYRLEIALPAEFARYVAFKGSIAIDGISLTVAEVRDPSFVVWIIPHTLSVTNLRAKKAGELVNLEFDLLAKYVERIVATR</sequence>
<evidence type="ECO:0000256" key="10">
    <source>
        <dbReference type="NCBIfam" id="TIGR00187"/>
    </source>
</evidence>
<comment type="caution">
    <text evidence="13">The sequence shown here is derived from an EMBL/GenBank/DDBJ whole genome shotgun (WGS) entry which is preliminary data.</text>
</comment>
<evidence type="ECO:0000256" key="2">
    <source>
        <dbReference type="ARBA" id="ARBA00002803"/>
    </source>
</evidence>
<dbReference type="InterPro" id="IPR026017">
    <property type="entry name" value="Lumazine-bd_dom"/>
</dbReference>
<dbReference type="PANTHER" id="PTHR21098">
    <property type="entry name" value="RIBOFLAVIN SYNTHASE ALPHA CHAIN"/>
    <property type="match status" value="1"/>
</dbReference>
<reference evidence="13 14" key="1">
    <citation type="journal article" date="2011" name="J. Bacteriol.">
        <title>Genome sequence of Chthoniobacter flavus Ellin428, an aerobic heterotrophic soil bacterium.</title>
        <authorList>
            <person name="Kant R."/>
            <person name="van Passel M.W."/>
            <person name="Palva A."/>
            <person name="Lucas S."/>
            <person name="Lapidus A."/>
            <person name="Glavina Del Rio T."/>
            <person name="Dalin E."/>
            <person name="Tice H."/>
            <person name="Bruce D."/>
            <person name="Goodwin L."/>
            <person name="Pitluck S."/>
            <person name="Larimer F.W."/>
            <person name="Land M.L."/>
            <person name="Hauser L."/>
            <person name="Sangwan P."/>
            <person name="de Vos W.M."/>
            <person name="Janssen P.H."/>
            <person name="Smidt H."/>
        </authorList>
    </citation>
    <scope>NUCLEOTIDE SEQUENCE [LARGE SCALE GENOMIC DNA]</scope>
    <source>
        <strain evidence="13 14">Ellin428</strain>
    </source>
</reference>
<name>B4DAG3_9BACT</name>
<evidence type="ECO:0000256" key="5">
    <source>
        <dbReference type="ARBA" id="ARBA00012827"/>
    </source>
</evidence>
<dbReference type="InterPro" id="IPR017938">
    <property type="entry name" value="Riboflavin_synthase-like_b-brl"/>
</dbReference>
<evidence type="ECO:0000256" key="3">
    <source>
        <dbReference type="ARBA" id="ARBA00004887"/>
    </source>
</evidence>
<dbReference type="RefSeq" id="WP_006983224.1">
    <property type="nucleotide sequence ID" value="NZ_ABVL01000030.1"/>
</dbReference>
<dbReference type="FunFam" id="2.40.30.20:FF:000003">
    <property type="entry name" value="Riboflavin synthase, alpha subunit"/>
    <property type="match status" value="1"/>
</dbReference>
<feature type="domain" description="Lumazine-binding" evidence="12">
    <location>
        <begin position="1"/>
        <end position="96"/>
    </location>
</feature>
<evidence type="ECO:0000256" key="9">
    <source>
        <dbReference type="ARBA" id="ARBA00022737"/>
    </source>
</evidence>
<evidence type="ECO:0000313" key="14">
    <source>
        <dbReference type="Proteomes" id="UP000005824"/>
    </source>
</evidence>
<keyword evidence="9" id="KW-0677">Repeat</keyword>
<dbReference type="NCBIfam" id="NF009566">
    <property type="entry name" value="PRK13020.1"/>
    <property type="match status" value="1"/>
</dbReference>
<dbReference type="NCBIfam" id="TIGR00187">
    <property type="entry name" value="ribE"/>
    <property type="match status" value="1"/>
</dbReference>
<dbReference type="NCBIfam" id="NF006767">
    <property type="entry name" value="PRK09289.1"/>
    <property type="match status" value="1"/>
</dbReference>
<dbReference type="Proteomes" id="UP000005824">
    <property type="component" value="Unassembled WGS sequence"/>
</dbReference>